<evidence type="ECO:0000256" key="1">
    <source>
        <dbReference type="SAM" id="MobiDB-lite"/>
    </source>
</evidence>
<accession>A0A915HMD9</accession>
<evidence type="ECO:0000313" key="2">
    <source>
        <dbReference type="Proteomes" id="UP000887565"/>
    </source>
</evidence>
<feature type="compositionally biased region" description="Polar residues" evidence="1">
    <location>
        <begin position="1"/>
        <end position="25"/>
    </location>
</feature>
<proteinExistence type="predicted"/>
<evidence type="ECO:0000313" key="3">
    <source>
        <dbReference type="WBParaSite" id="nRc.2.0.1.t02507-RA"/>
    </source>
</evidence>
<name>A0A915HMD9_ROMCU</name>
<sequence>MPKVSHTSPDFTCLPSRSSSPNAATATRRALSFDQMLLLRPSNIAQSTAVPTVSLLPHNPPLSTFSTPVLDGTAQPHVPLIPATAAITNSQPPPSLNQNPLIAAVN</sequence>
<dbReference type="Proteomes" id="UP000887565">
    <property type="component" value="Unplaced"/>
</dbReference>
<feature type="compositionally biased region" description="Low complexity" evidence="1">
    <location>
        <begin position="96"/>
        <end position="106"/>
    </location>
</feature>
<keyword evidence="2" id="KW-1185">Reference proteome</keyword>
<feature type="region of interest" description="Disordered" evidence="1">
    <location>
        <begin position="86"/>
        <end position="106"/>
    </location>
</feature>
<protein>
    <submittedName>
        <fullName evidence="3">Uncharacterized protein</fullName>
    </submittedName>
</protein>
<dbReference type="WBParaSite" id="nRc.2.0.1.t02507-RA">
    <property type="protein sequence ID" value="nRc.2.0.1.t02507-RA"/>
    <property type="gene ID" value="nRc.2.0.1.g02507"/>
</dbReference>
<dbReference type="AlphaFoldDB" id="A0A915HMD9"/>
<feature type="region of interest" description="Disordered" evidence="1">
    <location>
        <begin position="1"/>
        <end position="26"/>
    </location>
</feature>
<reference evidence="3" key="1">
    <citation type="submission" date="2022-11" db="UniProtKB">
        <authorList>
            <consortium name="WormBaseParasite"/>
        </authorList>
    </citation>
    <scope>IDENTIFICATION</scope>
</reference>
<organism evidence="2 3">
    <name type="scientific">Romanomermis culicivorax</name>
    <name type="common">Nematode worm</name>
    <dbReference type="NCBI Taxonomy" id="13658"/>
    <lineage>
        <taxon>Eukaryota</taxon>
        <taxon>Metazoa</taxon>
        <taxon>Ecdysozoa</taxon>
        <taxon>Nematoda</taxon>
        <taxon>Enoplea</taxon>
        <taxon>Dorylaimia</taxon>
        <taxon>Mermithida</taxon>
        <taxon>Mermithoidea</taxon>
        <taxon>Mermithidae</taxon>
        <taxon>Romanomermis</taxon>
    </lineage>
</organism>